<sequence>MRAKNFFLEILHVDKNSGARYGILHTPHGDVEVPMFMPVGTVGSVKTLSPEEVKSLGAGVILANTYHLHLRPGEDIVAKAGGIQKFMNYKGPMLTDSGGFQVFSLAEKRNITEEGVTFKSHLNGDKIFFSPEKVIDIEEKIGADIIMSFDECIPYPVSYEYAKNSTLRTLRWAKRGLDAHKKENQALFGIVQGGEFEDLRKYCAEELVKMDFDGYSIGGTSIDEPKDVCFKMIDMAIKYLPFDKPRYLMGVGSLDYILEGIGKGIDMMDCVLPTRIARHGTLMTHHGRVNIKNEKYKEDFTSLDEECDCYTCRNYTKAYLRHLYVSNEAFGLRLLSIHNLRFLISIVEGARTAIKEDRFIEYKNEILKKYGDSRGF</sequence>
<evidence type="ECO:0000256" key="7">
    <source>
        <dbReference type="HAMAP-Rule" id="MF_00168"/>
    </source>
</evidence>
<proteinExistence type="inferred from homology"/>
<comment type="pathway">
    <text evidence="7">tRNA modification; tRNA-queuosine biosynthesis.</text>
</comment>
<evidence type="ECO:0000256" key="3">
    <source>
        <dbReference type="ARBA" id="ARBA00022694"/>
    </source>
</evidence>
<dbReference type="InterPro" id="IPR036511">
    <property type="entry name" value="TGT-like_sf"/>
</dbReference>
<name>A0A9D9GWY2_9BACL</name>
<comment type="caution">
    <text evidence="9">The sequence shown here is derived from an EMBL/GenBank/DDBJ whole genome shotgun (WGS) entry which is preliminary data.</text>
</comment>
<feature type="active site" description="Proton acceptor" evidence="7">
    <location>
        <position position="96"/>
    </location>
</feature>
<feature type="region of interest" description="RNA binding; important for wobble base 34 recognition" evidence="7">
    <location>
        <begin position="274"/>
        <end position="278"/>
    </location>
</feature>
<feature type="binding site" evidence="7">
    <location>
        <position position="150"/>
    </location>
    <ligand>
        <name>substrate</name>
    </ligand>
</feature>
<evidence type="ECO:0000256" key="6">
    <source>
        <dbReference type="ARBA" id="ARBA00050112"/>
    </source>
</evidence>
<keyword evidence="4 7" id="KW-0671">Queuosine biosynthesis</keyword>
<dbReference type="GO" id="GO:0008479">
    <property type="term" value="F:tRNA-guanosine(34) queuine transglycosylase activity"/>
    <property type="evidence" value="ECO:0007669"/>
    <property type="project" value="UniProtKB-UniRule"/>
</dbReference>
<feature type="binding site" evidence="7">
    <location>
        <position position="192"/>
    </location>
    <ligand>
        <name>substrate</name>
    </ligand>
</feature>
<feature type="binding site" evidence="7">
    <location>
        <position position="309"/>
    </location>
    <ligand>
        <name>Zn(2+)</name>
        <dbReference type="ChEBI" id="CHEBI:29105"/>
    </ligand>
</feature>
<dbReference type="AlphaFoldDB" id="A0A9D9GWY2"/>
<dbReference type="InterPro" id="IPR050076">
    <property type="entry name" value="ArchSynthase1/Queuine_TRR"/>
</dbReference>
<dbReference type="NCBIfam" id="TIGR00449">
    <property type="entry name" value="tgt_general"/>
    <property type="match status" value="1"/>
</dbReference>
<comment type="subunit">
    <text evidence="7">Homodimer. Within each dimer, one monomer is responsible for RNA recognition and catalysis, while the other monomer binds to the replacement base PreQ1.</text>
</comment>
<dbReference type="PANTHER" id="PTHR46499">
    <property type="entry name" value="QUEUINE TRNA-RIBOSYLTRANSFERASE"/>
    <property type="match status" value="1"/>
</dbReference>
<dbReference type="FunFam" id="3.20.20.105:FF:000001">
    <property type="entry name" value="Queuine tRNA-ribosyltransferase"/>
    <property type="match status" value="1"/>
</dbReference>
<feature type="binding site" evidence="7">
    <location>
        <position position="312"/>
    </location>
    <ligand>
        <name>Zn(2+)</name>
        <dbReference type="ChEBI" id="CHEBI:29105"/>
    </ligand>
</feature>
<accession>A0A9D9GWY2</accession>
<evidence type="ECO:0000313" key="9">
    <source>
        <dbReference type="EMBL" id="MBO8427312.1"/>
    </source>
</evidence>
<keyword evidence="7" id="KW-0479">Metal-binding</keyword>
<dbReference type="InterPro" id="IPR004803">
    <property type="entry name" value="TGT"/>
</dbReference>
<evidence type="ECO:0000259" key="8">
    <source>
        <dbReference type="Pfam" id="PF01702"/>
    </source>
</evidence>
<keyword evidence="1 7" id="KW-0328">Glycosyltransferase</keyword>
<organism evidence="9 10">
    <name type="scientific">Candidatus Onthovivens merdipullorum</name>
    <dbReference type="NCBI Taxonomy" id="2840889"/>
    <lineage>
        <taxon>Bacteria</taxon>
        <taxon>Bacillati</taxon>
        <taxon>Bacillota</taxon>
        <taxon>Bacilli</taxon>
        <taxon>Bacillales</taxon>
        <taxon>Candidatus Onthovivens</taxon>
    </lineage>
</organism>
<dbReference type="HAMAP" id="MF_00168">
    <property type="entry name" value="Q_tRNA_Tgt"/>
    <property type="match status" value="1"/>
</dbReference>
<dbReference type="EMBL" id="JADIMY010000042">
    <property type="protein sequence ID" value="MBO8427312.1"/>
    <property type="molecule type" value="Genomic_DNA"/>
</dbReference>
<evidence type="ECO:0000313" key="10">
    <source>
        <dbReference type="Proteomes" id="UP000823613"/>
    </source>
</evidence>
<dbReference type="Pfam" id="PF01702">
    <property type="entry name" value="TGT"/>
    <property type="match status" value="1"/>
</dbReference>
<dbReference type="SUPFAM" id="SSF51713">
    <property type="entry name" value="tRNA-guanine transglycosylase"/>
    <property type="match status" value="1"/>
</dbReference>
<keyword evidence="3 7" id="KW-0819">tRNA processing</keyword>
<dbReference type="PANTHER" id="PTHR46499:SF1">
    <property type="entry name" value="QUEUINE TRNA-RIBOSYLTRANSFERASE"/>
    <property type="match status" value="1"/>
</dbReference>
<dbReference type="EC" id="2.4.2.29" evidence="7"/>
<evidence type="ECO:0000256" key="1">
    <source>
        <dbReference type="ARBA" id="ARBA00022676"/>
    </source>
</evidence>
<keyword evidence="5 7" id="KW-0862">Zinc</keyword>
<comment type="similarity">
    <text evidence="7">Belongs to the queuine tRNA-ribosyltransferase family.</text>
</comment>
<dbReference type="NCBIfam" id="TIGR00430">
    <property type="entry name" value="Q_tRNA_tgt"/>
    <property type="match status" value="1"/>
</dbReference>
<feature type="binding site" evidence="7">
    <location>
        <position position="307"/>
    </location>
    <ligand>
        <name>Zn(2+)</name>
        <dbReference type="ChEBI" id="CHEBI:29105"/>
    </ligand>
</feature>
<dbReference type="GO" id="GO:0046872">
    <property type="term" value="F:metal ion binding"/>
    <property type="evidence" value="ECO:0007669"/>
    <property type="project" value="UniProtKB-KW"/>
</dbReference>
<dbReference type="Proteomes" id="UP000823613">
    <property type="component" value="Unassembled WGS sequence"/>
</dbReference>
<feature type="region of interest" description="RNA binding" evidence="7">
    <location>
        <begin position="250"/>
        <end position="256"/>
    </location>
</feature>
<keyword evidence="2 7" id="KW-0808">Transferase</keyword>
<evidence type="ECO:0000256" key="2">
    <source>
        <dbReference type="ARBA" id="ARBA00022679"/>
    </source>
</evidence>
<reference evidence="9" key="1">
    <citation type="submission" date="2020-10" db="EMBL/GenBank/DDBJ databases">
        <authorList>
            <person name="Gilroy R."/>
        </authorList>
    </citation>
    <scope>NUCLEOTIDE SEQUENCE</scope>
    <source>
        <strain evidence="9">11159</strain>
    </source>
</reference>
<evidence type="ECO:0000256" key="4">
    <source>
        <dbReference type="ARBA" id="ARBA00022785"/>
    </source>
</evidence>
<feature type="domain" description="tRNA-guanine(15) transglycosylase-like" evidence="8">
    <location>
        <begin position="17"/>
        <end position="370"/>
    </location>
</feature>
<protein>
    <recommendedName>
        <fullName evidence="7">Queuine tRNA-ribosyltransferase</fullName>
        <ecNumber evidence="7">2.4.2.29</ecNumber>
    </recommendedName>
    <alternativeName>
        <fullName evidence="7">Guanine insertion enzyme</fullName>
    </alternativeName>
    <alternativeName>
        <fullName evidence="7">tRNA-guanine transglycosylase</fullName>
    </alternativeName>
</protein>
<evidence type="ECO:0000256" key="5">
    <source>
        <dbReference type="ARBA" id="ARBA00022833"/>
    </source>
</evidence>
<dbReference type="GO" id="GO:0008616">
    <property type="term" value="P:tRNA queuosine(34) biosynthetic process"/>
    <property type="evidence" value="ECO:0007669"/>
    <property type="project" value="UniProtKB-UniRule"/>
</dbReference>
<dbReference type="InterPro" id="IPR002616">
    <property type="entry name" value="tRNA_ribo_trans-like"/>
</dbReference>
<feature type="binding site" evidence="7">
    <location>
        <begin position="96"/>
        <end position="100"/>
    </location>
    <ligand>
        <name>substrate</name>
    </ligand>
</feature>
<gene>
    <name evidence="7 9" type="primary">tgt</name>
    <name evidence="9" type="ORF">IAC58_01975</name>
</gene>
<feature type="binding site" evidence="7">
    <location>
        <position position="338"/>
    </location>
    <ligand>
        <name>Zn(2+)</name>
        <dbReference type="ChEBI" id="CHEBI:29105"/>
    </ligand>
</feature>
<dbReference type="Gene3D" id="3.20.20.105">
    <property type="entry name" value="Queuine tRNA-ribosyltransferase-like"/>
    <property type="match status" value="1"/>
</dbReference>
<comment type="cofactor">
    <cofactor evidence="7">
        <name>Zn(2+)</name>
        <dbReference type="ChEBI" id="CHEBI:29105"/>
    </cofactor>
    <text evidence="7">Binds 1 zinc ion per subunit.</text>
</comment>
<feature type="active site" description="Nucleophile" evidence="7">
    <location>
        <position position="269"/>
    </location>
</feature>
<comment type="catalytic activity">
    <reaction evidence="6 7">
        <text>7-aminomethyl-7-carbaguanine + guanosine(34) in tRNA = 7-aminomethyl-7-carbaguanosine(34) in tRNA + guanine</text>
        <dbReference type="Rhea" id="RHEA:24104"/>
        <dbReference type="Rhea" id="RHEA-COMP:10341"/>
        <dbReference type="Rhea" id="RHEA-COMP:10342"/>
        <dbReference type="ChEBI" id="CHEBI:16235"/>
        <dbReference type="ChEBI" id="CHEBI:58703"/>
        <dbReference type="ChEBI" id="CHEBI:74269"/>
        <dbReference type="ChEBI" id="CHEBI:82833"/>
        <dbReference type="EC" id="2.4.2.29"/>
    </reaction>
</comment>
<reference evidence="9" key="2">
    <citation type="journal article" date="2021" name="PeerJ">
        <title>Extensive microbial diversity within the chicken gut microbiome revealed by metagenomics and culture.</title>
        <authorList>
            <person name="Gilroy R."/>
            <person name="Ravi A."/>
            <person name="Getino M."/>
            <person name="Pursley I."/>
            <person name="Horton D.L."/>
            <person name="Alikhan N.F."/>
            <person name="Baker D."/>
            <person name="Gharbi K."/>
            <person name="Hall N."/>
            <person name="Watson M."/>
            <person name="Adriaenssens E.M."/>
            <person name="Foster-Nyarko E."/>
            <person name="Jarju S."/>
            <person name="Secka A."/>
            <person name="Antonio M."/>
            <person name="Oren A."/>
            <person name="Chaudhuri R.R."/>
            <person name="La Ragione R."/>
            <person name="Hildebrand F."/>
            <person name="Pallen M.J."/>
        </authorList>
    </citation>
    <scope>NUCLEOTIDE SEQUENCE</scope>
    <source>
        <strain evidence="9">11159</strain>
    </source>
</reference>
<dbReference type="GO" id="GO:0005829">
    <property type="term" value="C:cytosol"/>
    <property type="evidence" value="ECO:0007669"/>
    <property type="project" value="TreeGrafter"/>
</dbReference>
<comment type="function">
    <text evidence="7">Catalyzes the base-exchange of a guanine (G) residue with the queuine precursor 7-aminomethyl-7-deazaguanine (PreQ1) at position 34 (anticodon wobble position) in tRNAs with GU(N) anticodons (tRNA-Asp, -Asn, -His and -Tyr). Catalysis occurs through a double-displacement mechanism. The nucleophile active site attacks the C1' of nucleotide 34 to detach the guanine base from the RNA, forming a covalent enzyme-RNA intermediate. The proton acceptor active site deprotonates the incoming PreQ1, allowing a nucleophilic attack on the C1' of the ribose to form the product. After dissociation, two additional enzymatic reactions on the tRNA convert PreQ1 to queuine (Q), resulting in the hypermodified nucleoside queuosine (7-(((4,5-cis-dihydroxy-2-cyclopenten-1-yl)amino)methyl)-7-deazaguanosine).</text>
</comment>
<feature type="binding site" evidence="7">
    <location>
        <position position="219"/>
    </location>
    <ligand>
        <name>substrate</name>
    </ligand>
</feature>